<evidence type="ECO:0000256" key="2">
    <source>
        <dbReference type="ARBA" id="ARBA00023125"/>
    </source>
</evidence>
<gene>
    <name evidence="6" type="ORF">GCM10008943_31390</name>
</gene>
<dbReference type="InterPro" id="IPR005471">
    <property type="entry name" value="Tscrpt_reg_IclR_N"/>
</dbReference>
<dbReference type="PANTHER" id="PTHR30136">
    <property type="entry name" value="HELIX-TURN-HELIX TRANSCRIPTIONAL REGULATOR, ICLR FAMILY"/>
    <property type="match status" value="1"/>
</dbReference>
<dbReference type="InterPro" id="IPR014757">
    <property type="entry name" value="Tscrpt_reg_IclR_C"/>
</dbReference>
<feature type="domain" description="HTH iclR-type" evidence="4">
    <location>
        <begin position="11"/>
        <end position="73"/>
    </location>
</feature>
<dbReference type="SUPFAM" id="SSF46785">
    <property type="entry name" value="Winged helix' DNA-binding domain"/>
    <property type="match status" value="1"/>
</dbReference>
<dbReference type="Pfam" id="PF09339">
    <property type="entry name" value="HTH_IclR"/>
    <property type="match status" value="1"/>
</dbReference>
<sequence length="258" mass="28454">MEKSQEDRYIVPGLMRGLQVLRAFTPEKPNLSLTELAEILGTSRSAVFRTVYTLAHDGCLLHDERNHTYTLGPAVLRLSYGYLATRELVDVAMPVLEGLRDKTGWSAHMGILDGTSVLYVLRIPSFHANTSIVHIGSRLPARSTTMGRMLLASLNEEDILKLYRTDMHSTGIQHRLEPIISQWKSDKGKKTITHIGDFQAGIASIAAPLYDMTGTVVAAINLSIQADTDNIEALTNSVSIEIQQTAKRISALLGWQGQ</sequence>
<dbReference type="InterPro" id="IPR036388">
    <property type="entry name" value="WH-like_DNA-bd_sf"/>
</dbReference>
<name>A0ABP3RTC2_9HYPH</name>
<dbReference type="InterPro" id="IPR050707">
    <property type="entry name" value="HTH_MetabolicPath_Reg"/>
</dbReference>
<dbReference type="PROSITE" id="PS51078">
    <property type="entry name" value="ICLR_ED"/>
    <property type="match status" value="1"/>
</dbReference>
<dbReference type="EMBL" id="BAAADE010000011">
    <property type="protein sequence ID" value="GAA0613797.1"/>
    <property type="molecule type" value="Genomic_DNA"/>
</dbReference>
<evidence type="ECO:0000313" key="7">
    <source>
        <dbReference type="Proteomes" id="UP001424441"/>
    </source>
</evidence>
<keyword evidence="1" id="KW-0805">Transcription regulation</keyword>
<dbReference type="Pfam" id="PF01614">
    <property type="entry name" value="IclR_C"/>
    <property type="match status" value="1"/>
</dbReference>
<dbReference type="PROSITE" id="PS51077">
    <property type="entry name" value="HTH_ICLR"/>
    <property type="match status" value="1"/>
</dbReference>
<dbReference type="Gene3D" id="3.30.450.40">
    <property type="match status" value="1"/>
</dbReference>
<keyword evidence="3" id="KW-0804">Transcription</keyword>
<dbReference type="Proteomes" id="UP001424441">
    <property type="component" value="Unassembled WGS sequence"/>
</dbReference>
<dbReference type="RefSeq" id="WP_343807766.1">
    <property type="nucleotide sequence ID" value="NZ_BAAADE010000011.1"/>
</dbReference>
<dbReference type="InterPro" id="IPR036390">
    <property type="entry name" value="WH_DNA-bd_sf"/>
</dbReference>
<evidence type="ECO:0000259" key="4">
    <source>
        <dbReference type="PROSITE" id="PS51077"/>
    </source>
</evidence>
<organism evidence="6 7">
    <name type="scientific">Paenochrobactrum glaciei</name>
    <dbReference type="NCBI Taxonomy" id="486407"/>
    <lineage>
        <taxon>Bacteria</taxon>
        <taxon>Pseudomonadati</taxon>
        <taxon>Pseudomonadota</taxon>
        <taxon>Alphaproteobacteria</taxon>
        <taxon>Hyphomicrobiales</taxon>
        <taxon>Brucellaceae</taxon>
        <taxon>Paenochrobactrum</taxon>
    </lineage>
</organism>
<feature type="domain" description="IclR-ED" evidence="5">
    <location>
        <begin position="74"/>
        <end position="255"/>
    </location>
</feature>
<keyword evidence="2" id="KW-0238">DNA-binding</keyword>
<evidence type="ECO:0000259" key="5">
    <source>
        <dbReference type="PROSITE" id="PS51078"/>
    </source>
</evidence>
<comment type="caution">
    <text evidence="6">The sequence shown here is derived from an EMBL/GenBank/DDBJ whole genome shotgun (WGS) entry which is preliminary data.</text>
</comment>
<dbReference type="SMART" id="SM00346">
    <property type="entry name" value="HTH_ICLR"/>
    <property type="match status" value="1"/>
</dbReference>
<dbReference type="Gene3D" id="1.10.10.10">
    <property type="entry name" value="Winged helix-like DNA-binding domain superfamily/Winged helix DNA-binding domain"/>
    <property type="match status" value="1"/>
</dbReference>
<dbReference type="PANTHER" id="PTHR30136:SF34">
    <property type="entry name" value="TRANSCRIPTIONAL REGULATOR"/>
    <property type="match status" value="1"/>
</dbReference>
<evidence type="ECO:0000256" key="3">
    <source>
        <dbReference type="ARBA" id="ARBA00023163"/>
    </source>
</evidence>
<dbReference type="InterPro" id="IPR029016">
    <property type="entry name" value="GAF-like_dom_sf"/>
</dbReference>
<dbReference type="SUPFAM" id="SSF55781">
    <property type="entry name" value="GAF domain-like"/>
    <property type="match status" value="1"/>
</dbReference>
<evidence type="ECO:0000313" key="6">
    <source>
        <dbReference type="EMBL" id="GAA0613797.1"/>
    </source>
</evidence>
<keyword evidence="7" id="KW-1185">Reference proteome</keyword>
<proteinExistence type="predicted"/>
<protein>
    <submittedName>
        <fullName evidence="6">IclR family transcriptional regulator</fullName>
    </submittedName>
</protein>
<evidence type="ECO:0000256" key="1">
    <source>
        <dbReference type="ARBA" id="ARBA00023015"/>
    </source>
</evidence>
<reference evidence="7" key="1">
    <citation type="journal article" date="2019" name="Int. J. Syst. Evol. Microbiol.">
        <title>The Global Catalogue of Microorganisms (GCM) 10K type strain sequencing project: providing services to taxonomists for standard genome sequencing and annotation.</title>
        <authorList>
            <consortium name="The Broad Institute Genomics Platform"/>
            <consortium name="The Broad Institute Genome Sequencing Center for Infectious Disease"/>
            <person name="Wu L."/>
            <person name="Ma J."/>
        </authorList>
    </citation>
    <scope>NUCLEOTIDE SEQUENCE [LARGE SCALE GENOMIC DNA]</scope>
    <source>
        <strain evidence="7">JCM 15115</strain>
    </source>
</reference>
<accession>A0ABP3RTC2</accession>